<sequence length="64" mass="6997">MYIEYPKALYRKGECTIVADEDGEVAAREGGFADWAEDIAAMQATEADEEPAAPAKRAYNKKVA</sequence>
<name>A0A430HR93_9BURK</name>
<dbReference type="Proteomes" id="UP000278085">
    <property type="component" value="Unassembled WGS sequence"/>
</dbReference>
<dbReference type="OrthoDB" id="9963042at2"/>
<dbReference type="EMBL" id="RXLQ01000003">
    <property type="protein sequence ID" value="RSZ60037.1"/>
    <property type="molecule type" value="Genomic_DNA"/>
</dbReference>
<dbReference type="RefSeq" id="WP_126073398.1">
    <property type="nucleotide sequence ID" value="NZ_CP051166.1"/>
</dbReference>
<comment type="caution">
    <text evidence="2">The sequence shown here is derived from an EMBL/GenBank/DDBJ whole genome shotgun (WGS) entry which is preliminary data.</text>
</comment>
<evidence type="ECO:0000256" key="1">
    <source>
        <dbReference type="SAM" id="MobiDB-lite"/>
    </source>
</evidence>
<protein>
    <submittedName>
        <fullName evidence="2">Uncharacterized protein</fullName>
    </submittedName>
</protein>
<organism evidence="2 3">
    <name type="scientific">Massilia atriviolacea</name>
    <dbReference type="NCBI Taxonomy" id="2495579"/>
    <lineage>
        <taxon>Bacteria</taxon>
        <taxon>Pseudomonadati</taxon>
        <taxon>Pseudomonadota</taxon>
        <taxon>Betaproteobacteria</taxon>
        <taxon>Burkholderiales</taxon>
        <taxon>Oxalobacteraceae</taxon>
        <taxon>Telluria group</taxon>
        <taxon>Massilia</taxon>
    </lineage>
</organism>
<accession>A0A430HR93</accession>
<evidence type="ECO:0000313" key="3">
    <source>
        <dbReference type="Proteomes" id="UP000278085"/>
    </source>
</evidence>
<proteinExistence type="predicted"/>
<evidence type="ECO:0000313" key="2">
    <source>
        <dbReference type="EMBL" id="RSZ60037.1"/>
    </source>
</evidence>
<keyword evidence="3" id="KW-1185">Reference proteome</keyword>
<gene>
    <name evidence="2" type="ORF">EJB06_07610</name>
</gene>
<feature type="region of interest" description="Disordered" evidence="1">
    <location>
        <begin position="44"/>
        <end position="64"/>
    </location>
</feature>
<dbReference type="AlphaFoldDB" id="A0A430HR93"/>
<reference evidence="2 3" key="1">
    <citation type="submission" date="2018-12" db="EMBL/GenBank/DDBJ databases">
        <authorList>
            <person name="Yang E."/>
        </authorList>
    </citation>
    <scope>NUCLEOTIDE SEQUENCE [LARGE SCALE GENOMIC DNA]</scope>
    <source>
        <strain evidence="2 3">SOD</strain>
    </source>
</reference>